<protein>
    <submittedName>
        <fullName evidence="3">DUF1559 domain-containing protein</fullName>
    </submittedName>
</protein>
<dbReference type="InterPro" id="IPR045584">
    <property type="entry name" value="Pilin-like"/>
</dbReference>
<evidence type="ECO:0000259" key="2">
    <source>
        <dbReference type="Pfam" id="PF07596"/>
    </source>
</evidence>
<dbReference type="RefSeq" id="WP_320685173.1">
    <property type="nucleotide sequence ID" value="NZ_JAXBLV010000020.1"/>
</dbReference>
<gene>
    <name evidence="3" type="ORF">R5W23_003124</name>
</gene>
<dbReference type="NCBIfam" id="TIGR04294">
    <property type="entry name" value="pre_pil_HX9DG"/>
    <property type="match status" value="1"/>
</dbReference>
<feature type="domain" description="DUF1559" evidence="2">
    <location>
        <begin position="30"/>
        <end position="313"/>
    </location>
</feature>
<feature type="transmembrane region" description="Helical" evidence="1">
    <location>
        <begin position="7"/>
        <end position="29"/>
    </location>
</feature>
<evidence type="ECO:0000256" key="1">
    <source>
        <dbReference type="SAM" id="Phobius"/>
    </source>
</evidence>
<reference evidence="4" key="1">
    <citation type="journal article" date="2023" name="Mar. Drugs">
        <title>Gemmata algarum, a Novel Planctomycete Isolated from an Algal Mat, Displays Antimicrobial Activity.</title>
        <authorList>
            <person name="Kumar G."/>
            <person name="Kallscheuer N."/>
            <person name="Kashif M."/>
            <person name="Ahamad S."/>
            <person name="Jagadeeshwari U."/>
            <person name="Pannikurungottu S."/>
            <person name="Haufschild T."/>
            <person name="Kabuu M."/>
            <person name="Sasikala C."/>
            <person name="Jogler C."/>
            <person name="Ramana C."/>
        </authorList>
    </citation>
    <scope>NUCLEOTIDE SEQUENCE [LARGE SCALE GENOMIC DNA]</scope>
    <source>
        <strain evidence="4">JC673</strain>
    </source>
</reference>
<sequence>MKRRGFTLIELLVVIAIIAILIGLLLPAVQKVREAAARIRCQNNLKQLGLACHNYHDNGGNGKLPTMLGNGCCWGTWVVTIMPFVELENAFKLYQNWGGNDAINSNYPAPGVPGTPPRFSGAPNTTNVTTRRFSVLTCPGDNDNTPYSNITTNNYAACAGNRSTVGFLGAVMPSPAGYTPAAGMFDATAYGMIISNGAATRSMNGTRLTDVSDGLTNTVMFGEVLQSQGKDFRGLTWYGEAAGFSTFQPPNTATPDRISFATYCNNQPTQGLPCAASDSANPIVYYSRSRHTGGANACLGDASVRFIRNSINPATWMNMGPIADGA</sequence>
<comment type="caution">
    <text evidence="3">The sequence shown here is derived from an EMBL/GenBank/DDBJ whole genome shotgun (WGS) entry which is preliminary data.</text>
</comment>
<evidence type="ECO:0000313" key="4">
    <source>
        <dbReference type="Proteomes" id="UP001272242"/>
    </source>
</evidence>
<dbReference type="PROSITE" id="PS00409">
    <property type="entry name" value="PROKAR_NTER_METHYL"/>
    <property type="match status" value="1"/>
</dbReference>
<dbReference type="NCBIfam" id="TIGR02532">
    <property type="entry name" value="IV_pilin_GFxxxE"/>
    <property type="match status" value="1"/>
</dbReference>
<dbReference type="InterPro" id="IPR027558">
    <property type="entry name" value="Pre_pil_HX9DG_C"/>
</dbReference>
<name>A0ABU5EST4_9BACT</name>
<accession>A0ABU5EST4</accession>
<keyword evidence="1" id="KW-0472">Membrane</keyword>
<dbReference type="PANTHER" id="PTHR30093:SF2">
    <property type="entry name" value="TYPE II SECRETION SYSTEM PROTEIN H"/>
    <property type="match status" value="1"/>
</dbReference>
<feature type="non-terminal residue" evidence="3">
    <location>
        <position position="326"/>
    </location>
</feature>
<dbReference type="InterPro" id="IPR011453">
    <property type="entry name" value="DUF1559"/>
</dbReference>
<evidence type="ECO:0000313" key="3">
    <source>
        <dbReference type="EMBL" id="MDY3558215.1"/>
    </source>
</evidence>
<dbReference type="PANTHER" id="PTHR30093">
    <property type="entry name" value="GENERAL SECRETION PATHWAY PROTEIN G"/>
    <property type="match status" value="1"/>
</dbReference>
<dbReference type="EMBL" id="JAXBLV010000020">
    <property type="protein sequence ID" value="MDY3558215.1"/>
    <property type="molecule type" value="Genomic_DNA"/>
</dbReference>
<dbReference type="InterPro" id="IPR012902">
    <property type="entry name" value="N_methyl_site"/>
</dbReference>
<dbReference type="Pfam" id="PF07596">
    <property type="entry name" value="SBP_bac_10"/>
    <property type="match status" value="1"/>
</dbReference>
<dbReference type="Pfam" id="PF07963">
    <property type="entry name" value="N_methyl"/>
    <property type="match status" value="1"/>
</dbReference>
<keyword evidence="1" id="KW-0812">Transmembrane</keyword>
<keyword evidence="4" id="KW-1185">Reference proteome</keyword>
<dbReference type="Proteomes" id="UP001272242">
    <property type="component" value="Unassembled WGS sequence"/>
</dbReference>
<dbReference type="Gene3D" id="3.30.700.10">
    <property type="entry name" value="Glycoprotein, Type 4 Pilin"/>
    <property type="match status" value="1"/>
</dbReference>
<organism evidence="3 4">
    <name type="scientific">Gemmata algarum</name>
    <dbReference type="NCBI Taxonomy" id="2975278"/>
    <lineage>
        <taxon>Bacteria</taxon>
        <taxon>Pseudomonadati</taxon>
        <taxon>Planctomycetota</taxon>
        <taxon>Planctomycetia</taxon>
        <taxon>Gemmatales</taxon>
        <taxon>Gemmataceae</taxon>
        <taxon>Gemmata</taxon>
    </lineage>
</organism>
<dbReference type="SUPFAM" id="SSF54523">
    <property type="entry name" value="Pili subunits"/>
    <property type="match status" value="1"/>
</dbReference>
<keyword evidence="1" id="KW-1133">Transmembrane helix</keyword>
<proteinExistence type="predicted"/>